<dbReference type="EMBL" id="OU015567">
    <property type="protein sequence ID" value="CAG5110488.1"/>
    <property type="molecule type" value="Genomic_DNA"/>
</dbReference>
<feature type="chain" id="PRO_5046570501" evidence="3">
    <location>
        <begin position="21"/>
        <end position="308"/>
    </location>
</feature>
<evidence type="ECO:0000313" key="6">
    <source>
        <dbReference type="Proteomes" id="UP001158576"/>
    </source>
</evidence>
<dbReference type="SUPFAM" id="SSF49854">
    <property type="entry name" value="Spermadhesin, CUB domain"/>
    <property type="match status" value="1"/>
</dbReference>
<comment type="caution">
    <text evidence="2">Lacks conserved residue(s) required for the propagation of feature annotation.</text>
</comment>
<dbReference type="PROSITE" id="PS01180">
    <property type="entry name" value="CUB"/>
    <property type="match status" value="1"/>
</dbReference>
<dbReference type="Pfam" id="PF00431">
    <property type="entry name" value="CUB"/>
    <property type="match status" value="1"/>
</dbReference>
<feature type="domain" description="CUB" evidence="4">
    <location>
        <begin position="63"/>
        <end position="165"/>
    </location>
</feature>
<evidence type="ECO:0000313" key="5">
    <source>
        <dbReference type="EMBL" id="CAG5110488.1"/>
    </source>
</evidence>
<sequence>MRSAALNFLLGLIGLKSTEAVPTFTLGSTGGKTNEAPVDYDDLFSNYDSYYNYNYYGAIPTQCGLSFDDEGYFESEHPYMARTSCMYNVTASEEIEIRVSRLQLEVTEDCLYDNIQVYTGHDMLSVFCGENPYQEWTKIDSRQFGVFFDGFSGGHYGFKMHWRPVTQRNRLSELGFIELVNHKYERLISARQQKAGNKTFRSRLIAKFATLVENVFDNKDRQEKLRKCAIEQGAALESSEIPSLYRIQIETATTTSKIMEILMKVIERQDDLCRNDGRRNPDHPKRWLTWFNWRSEKLESLKNKNLVM</sequence>
<feature type="signal peptide" evidence="3">
    <location>
        <begin position="1"/>
        <end position="20"/>
    </location>
</feature>
<proteinExistence type="predicted"/>
<dbReference type="CDD" id="cd00041">
    <property type="entry name" value="CUB"/>
    <property type="match status" value="1"/>
</dbReference>
<dbReference type="SMART" id="SM00042">
    <property type="entry name" value="CUB"/>
    <property type="match status" value="1"/>
</dbReference>
<evidence type="ECO:0000256" key="1">
    <source>
        <dbReference type="ARBA" id="ARBA00023157"/>
    </source>
</evidence>
<organism evidence="5 6">
    <name type="scientific">Oikopleura dioica</name>
    <name type="common">Tunicate</name>
    <dbReference type="NCBI Taxonomy" id="34765"/>
    <lineage>
        <taxon>Eukaryota</taxon>
        <taxon>Metazoa</taxon>
        <taxon>Chordata</taxon>
        <taxon>Tunicata</taxon>
        <taxon>Appendicularia</taxon>
        <taxon>Copelata</taxon>
        <taxon>Oikopleuridae</taxon>
        <taxon>Oikopleura</taxon>
    </lineage>
</organism>
<dbReference type="InterPro" id="IPR000859">
    <property type="entry name" value="CUB_dom"/>
</dbReference>
<evidence type="ECO:0000256" key="2">
    <source>
        <dbReference type="PROSITE-ProRule" id="PRU00059"/>
    </source>
</evidence>
<gene>
    <name evidence="5" type="ORF">OKIOD_LOCUS13652</name>
</gene>
<evidence type="ECO:0000256" key="3">
    <source>
        <dbReference type="SAM" id="SignalP"/>
    </source>
</evidence>
<evidence type="ECO:0000259" key="4">
    <source>
        <dbReference type="PROSITE" id="PS01180"/>
    </source>
</evidence>
<name>A0ABN7T584_OIKDI</name>
<accession>A0ABN7T584</accession>
<protein>
    <submittedName>
        <fullName evidence="5">Oidioi.mRNA.OKI2018_I69.chr2.g4887.t1.cds</fullName>
    </submittedName>
</protein>
<keyword evidence="6" id="KW-1185">Reference proteome</keyword>
<reference evidence="5 6" key="1">
    <citation type="submission" date="2021-04" db="EMBL/GenBank/DDBJ databases">
        <authorList>
            <person name="Bliznina A."/>
        </authorList>
    </citation>
    <scope>NUCLEOTIDE SEQUENCE [LARGE SCALE GENOMIC DNA]</scope>
</reference>
<keyword evidence="3" id="KW-0732">Signal</keyword>
<dbReference type="Proteomes" id="UP001158576">
    <property type="component" value="Chromosome 2"/>
</dbReference>
<dbReference type="InterPro" id="IPR035914">
    <property type="entry name" value="Sperma_CUB_dom_sf"/>
</dbReference>
<keyword evidence="1" id="KW-1015">Disulfide bond</keyword>
<dbReference type="Gene3D" id="2.60.120.290">
    <property type="entry name" value="Spermadhesin, CUB domain"/>
    <property type="match status" value="1"/>
</dbReference>